<keyword evidence="9 10" id="KW-0807">Transducer</keyword>
<sequence length="453" mass="51274">MSSIQTKLLNLSSDAVLELGCDNTSQPIPTDESMTNPVCLTHAPTLTNGAYIKAIVLGVMGVFSLMANSATILSITKNRRKHHGCSAVYTLILHLSVADLFVSVFCLVGDATWSYTVDWPWGNVPCKLFKFLQMFSLYLSTFVLVLIGVDRFIAVRYPMKSLNTAQRCNRLVLSMWILAFVLSIPQSVIFHVSRGPFIEEFNQCVTHGFYTERWQEQLYTTLSLIFMFILPLTILISTYVSTVITIARSGKTFKTGYVHSNPTNQLAGDVNRRRLMHRAKSKSLRISIVIVAAFIIWWMPYYCMMIIFIFLNPDKHLSEDLQNGIFFFGMSNSLVNPLIYGAFHLWPKRRGPAFRYRDGSTMQQHSTTTHASFMVATRGGSTRISRNQPPRWVESNMQGNSHAADEAVLLNNTESLKSAEKYPNQAAKVILQYNVVNNEFRKKVINRRDAGDC</sequence>
<protein>
    <submittedName>
        <fullName evidence="14 15">Gonadotropin-releasing hormone receptor isoform X1</fullName>
    </submittedName>
</protein>
<dbReference type="GO" id="GO:0005886">
    <property type="term" value="C:plasma membrane"/>
    <property type="evidence" value="ECO:0007669"/>
    <property type="project" value="UniProtKB-SubCell"/>
</dbReference>
<evidence type="ECO:0000313" key="15">
    <source>
        <dbReference type="RefSeq" id="XP_011307239.1"/>
    </source>
</evidence>
<accession>A0A9R1TDD5</accession>
<feature type="domain" description="G-protein coupled receptors family 1 profile" evidence="12">
    <location>
        <begin position="67"/>
        <end position="340"/>
    </location>
</feature>
<dbReference type="PANTHER" id="PTHR24230">
    <property type="entry name" value="G-PROTEIN COUPLED RECEPTOR"/>
    <property type="match status" value="1"/>
</dbReference>
<evidence type="ECO:0000256" key="9">
    <source>
        <dbReference type="ARBA" id="ARBA00023224"/>
    </source>
</evidence>
<dbReference type="FunFam" id="1.20.1070.10:FF:000319">
    <property type="entry name" value="Drm corazonin receptor"/>
    <property type="match status" value="1"/>
</dbReference>
<dbReference type="AlphaFoldDB" id="A0A9R1TDD5"/>
<reference evidence="14 15" key="1">
    <citation type="submission" date="2025-04" db="UniProtKB">
        <authorList>
            <consortium name="RefSeq"/>
        </authorList>
    </citation>
    <scope>IDENTIFICATION</scope>
    <source>
        <strain evidence="14 15">USDA-PBARC FA_bdor</strain>
        <tissue evidence="14 15">Whole organism</tissue>
    </source>
</reference>
<dbReference type="GeneID" id="105268988"/>
<dbReference type="PANTHER" id="PTHR24230:SF163">
    <property type="entry name" value="CORAZONIN RECEPTOR, ISOFORM B"/>
    <property type="match status" value="1"/>
</dbReference>
<evidence type="ECO:0000256" key="1">
    <source>
        <dbReference type="ARBA" id="ARBA00004651"/>
    </source>
</evidence>
<evidence type="ECO:0000259" key="12">
    <source>
        <dbReference type="PROSITE" id="PS50262"/>
    </source>
</evidence>
<dbReference type="GO" id="GO:0035237">
    <property type="term" value="F:corazonin receptor activity"/>
    <property type="evidence" value="ECO:0007669"/>
    <property type="project" value="TreeGrafter"/>
</dbReference>
<dbReference type="Gene3D" id="1.20.1070.10">
    <property type="entry name" value="Rhodopsin 7-helix transmembrane proteins"/>
    <property type="match status" value="1"/>
</dbReference>
<dbReference type="InterPro" id="IPR000276">
    <property type="entry name" value="GPCR_Rhodpsn"/>
</dbReference>
<dbReference type="SUPFAM" id="SSF81321">
    <property type="entry name" value="Family A G protein-coupled receptor-like"/>
    <property type="match status" value="1"/>
</dbReference>
<keyword evidence="5 11" id="KW-1133">Transmembrane helix</keyword>
<evidence type="ECO:0000313" key="14">
    <source>
        <dbReference type="RefSeq" id="XP_011307238.1"/>
    </source>
</evidence>
<keyword evidence="6 10" id="KW-0297">G-protein coupled receptor</keyword>
<evidence type="ECO:0000256" key="5">
    <source>
        <dbReference type="ARBA" id="ARBA00022989"/>
    </source>
</evidence>
<dbReference type="OrthoDB" id="6022667at2759"/>
<evidence type="ECO:0000256" key="6">
    <source>
        <dbReference type="ARBA" id="ARBA00023040"/>
    </source>
</evidence>
<feature type="transmembrane region" description="Helical" evidence="11">
    <location>
        <begin position="50"/>
        <end position="75"/>
    </location>
</feature>
<keyword evidence="8 10" id="KW-0675">Receptor</keyword>
<evidence type="ECO:0000256" key="11">
    <source>
        <dbReference type="SAM" id="Phobius"/>
    </source>
</evidence>
<dbReference type="PRINTS" id="PR00237">
    <property type="entry name" value="GPCRRHODOPSN"/>
</dbReference>
<dbReference type="CTD" id="39409"/>
<feature type="transmembrane region" description="Helical" evidence="11">
    <location>
        <begin position="284"/>
        <end position="311"/>
    </location>
</feature>
<keyword evidence="13" id="KW-1185">Reference proteome</keyword>
<comment type="similarity">
    <text evidence="2 10">Belongs to the G-protein coupled receptor 1 family.</text>
</comment>
<gene>
    <name evidence="14 15" type="primary">CrzR</name>
</gene>
<organism evidence="13 15">
    <name type="scientific">Fopius arisanus</name>
    <dbReference type="NCBI Taxonomy" id="64838"/>
    <lineage>
        <taxon>Eukaryota</taxon>
        <taxon>Metazoa</taxon>
        <taxon>Ecdysozoa</taxon>
        <taxon>Arthropoda</taxon>
        <taxon>Hexapoda</taxon>
        <taxon>Insecta</taxon>
        <taxon>Pterygota</taxon>
        <taxon>Neoptera</taxon>
        <taxon>Endopterygota</taxon>
        <taxon>Hymenoptera</taxon>
        <taxon>Apocrita</taxon>
        <taxon>Ichneumonoidea</taxon>
        <taxon>Braconidae</taxon>
        <taxon>Opiinae</taxon>
        <taxon>Fopius</taxon>
    </lineage>
</organism>
<keyword evidence="4 10" id="KW-0812">Transmembrane</keyword>
<feature type="transmembrane region" description="Helical" evidence="11">
    <location>
        <begin position="87"/>
        <end position="111"/>
    </location>
</feature>
<dbReference type="KEGG" id="fas:105268988"/>
<feature type="transmembrane region" description="Helical" evidence="11">
    <location>
        <begin position="224"/>
        <end position="247"/>
    </location>
</feature>
<dbReference type="RefSeq" id="XP_011307238.1">
    <property type="nucleotide sequence ID" value="XM_011308936.1"/>
</dbReference>
<dbReference type="Pfam" id="PF00001">
    <property type="entry name" value="7tm_1"/>
    <property type="match status" value="1"/>
</dbReference>
<dbReference type="Proteomes" id="UP000694866">
    <property type="component" value="Unplaced"/>
</dbReference>
<feature type="transmembrane region" description="Helical" evidence="11">
    <location>
        <begin position="131"/>
        <end position="150"/>
    </location>
</feature>
<dbReference type="InterPro" id="IPR017452">
    <property type="entry name" value="GPCR_Rhodpsn_7TM"/>
</dbReference>
<keyword evidence="7 11" id="KW-0472">Membrane</keyword>
<proteinExistence type="inferred from homology"/>
<keyword evidence="3" id="KW-1003">Cell membrane</keyword>
<evidence type="ECO:0000256" key="8">
    <source>
        <dbReference type="ARBA" id="ARBA00023170"/>
    </source>
</evidence>
<dbReference type="RefSeq" id="XP_011307239.1">
    <property type="nucleotide sequence ID" value="XM_011308937.1"/>
</dbReference>
<evidence type="ECO:0000256" key="4">
    <source>
        <dbReference type="ARBA" id="ARBA00022692"/>
    </source>
</evidence>
<evidence type="ECO:0000313" key="13">
    <source>
        <dbReference type="Proteomes" id="UP000694866"/>
    </source>
</evidence>
<dbReference type="PROSITE" id="PS50262">
    <property type="entry name" value="G_PROTEIN_RECEP_F1_2"/>
    <property type="match status" value="1"/>
</dbReference>
<feature type="transmembrane region" description="Helical" evidence="11">
    <location>
        <begin position="323"/>
        <end position="346"/>
    </location>
</feature>
<comment type="subcellular location">
    <subcellularLocation>
        <location evidence="1">Cell membrane</location>
        <topology evidence="1">Multi-pass membrane protein</topology>
    </subcellularLocation>
</comment>
<feature type="transmembrane region" description="Helical" evidence="11">
    <location>
        <begin position="171"/>
        <end position="192"/>
    </location>
</feature>
<accession>A0A9R1U4K1</accession>
<evidence type="ECO:0000256" key="2">
    <source>
        <dbReference type="ARBA" id="ARBA00010663"/>
    </source>
</evidence>
<evidence type="ECO:0000256" key="10">
    <source>
        <dbReference type="RuleBase" id="RU000688"/>
    </source>
</evidence>
<dbReference type="PROSITE" id="PS00237">
    <property type="entry name" value="G_PROTEIN_RECEP_F1_1"/>
    <property type="match status" value="1"/>
</dbReference>
<name>A0A9R1TDD5_9HYME</name>
<evidence type="ECO:0000256" key="7">
    <source>
        <dbReference type="ARBA" id="ARBA00023136"/>
    </source>
</evidence>
<evidence type="ECO:0000256" key="3">
    <source>
        <dbReference type="ARBA" id="ARBA00022475"/>
    </source>
</evidence>